<proteinExistence type="predicted"/>
<protein>
    <submittedName>
        <fullName evidence="1">Uncharacterized protein</fullName>
    </submittedName>
</protein>
<dbReference type="HOGENOM" id="CLU_2531123_0_0_1"/>
<dbReference type="EnsemblPlants" id="OGLUM10G10210.3">
    <property type="protein sequence ID" value="OGLUM10G10210.3"/>
    <property type="gene ID" value="OGLUM10G10210"/>
</dbReference>
<dbReference type="Gramene" id="OGLUM10G10210.3">
    <property type="protein sequence ID" value="OGLUM10G10210.3"/>
    <property type="gene ID" value="OGLUM10G10210"/>
</dbReference>
<dbReference type="AlphaFoldDB" id="A0A0E0BAN6"/>
<name>A0A0E0BAN6_9ORYZ</name>
<sequence>MYPRVLLGGRIRAMVFAAPRQARAPAVRMDGGAAADADAALPWVPGISCTVRRAKLTICLERNQTNKVFQTIWKEKPDGTVQRDIKIQKGSTWLIID</sequence>
<accession>A0A0E0BAN6</accession>
<reference evidence="1" key="1">
    <citation type="submission" date="2015-04" db="UniProtKB">
        <authorList>
            <consortium name="EnsemblPlants"/>
        </authorList>
    </citation>
    <scope>IDENTIFICATION</scope>
</reference>
<evidence type="ECO:0000313" key="2">
    <source>
        <dbReference type="Proteomes" id="UP000026961"/>
    </source>
</evidence>
<evidence type="ECO:0000313" key="1">
    <source>
        <dbReference type="EnsemblPlants" id="OGLUM10G10210.3"/>
    </source>
</evidence>
<reference evidence="1" key="2">
    <citation type="submission" date="2018-05" db="EMBL/GenBank/DDBJ databases">
        <title>OgluRS3 (Oryza glumaepatula Reference Sequence Version 3).</title>
        <authorList>
            <person name="Zhang J."/>
            <person name="Kudrna D."/>
            <person name="Lee S."/>
            <person name="Talag J."/>
            <person name="Welchert J."/>
            <person name="Wing R.A."/>
        </authorList>
    </citation>
    <scope>NUCLEOTIDE SEQUENCE [LARGE SCALE GENOMIC DNA]</scope>
</reference>
<dbReference type="Proteomes" id="UP000026961">
    <property type="component" value="Chromosome 10"/>
</dbReference>
<keyword evidence="2" id="KW-1185">Reference proteome</keyword>
<organism evidence="1">
    <name type="scientific">Oryza glumipatula</name>
    <dbReference type="NCBI Taxonomy" id="40148"/>
    <lineage>
        <taxon>Eukaryota</taxon>
        <taxon>Viridiplantae</taxon>
        <taxon>Streptophyta</taxon>
        <taxon>Embryophyta</taxon>
        <taxon>Tracheophyta</taxon>
        <taxon>Spermatophyta</taxon>
        <taxon>Magnoliopsida</taxon>
        <taxon>Liliopsida</taxon>
        <taxon>Poales</taxon>
        <taxon>Poaceae</taxon>
        <taxon>BOP clade</taxon>
        <taxon>Oryzoideae</taxon>
        <taxon>Oryzeae</taxon>
        <taxon>Oryzinae</taxon>
        <taxon>Oryza</taxon>
    </lineage>
</organism>